<sequence>MLLRADDVKQILNVSQAMSYKVIRILNEELKKDGYLTIQGRIPADYLATRYKLDEEEIKKQVAIIEK</sequence>
<dbReference type="PATRIC" id="fig|33036.3.peg.1002"/>
<organism evidence="1 2">
    <name type="scientific">Anaerococcus tetradius</name>
    <dbReference type="NCBI Taxonomy" id="33036"/>
    <lineage>
        <taxon>Bacteria</taxon>
        <taxon>Bacillati</taxon>
        <taxon>Bacillota</taxon>
        <taxon>Tissierellia</taxon>
        <taxon>Tissierellales</taxon>
        <taxon>Peptoniphilaceae</taxon>
        <taxon>Anaerococcus</taxon>
    </lineage>
</organism>
<dbReference type="OrthoDB" id="3174733at2"/>
<evidence type="ECO:0000313" key="2">
    <source>
        <dbReference type="Proteomes" id="UP000070383"/>
    </source>
</evidence>
<dbReference type="STRING" id="33036.HMPREF3200_01011"/>
<keyword evidence="2" id="KW-1185">Reference proteome</keyword>
<protein>
    <submittedName>
        <fullName evidence="1">Uncharacterized protein</fullName>
    </submittedName>
</protein>
<dbReference type="AlphaFoldDB" id="A0A133KEF8"/>
<comment type="caution">
    <text evidence="1">The sequence shown here is derived from an EMBL/GenBank/DDBJ whole genome shotgun (WGS) entry which is preliminary data.</text>
</comment>
<dbReference type="EMBL" id="LRPM01000039">
    <property type="protein sequence ID" value="KWZ77962.1"/>
    <property type="molecule type" value="Genomic_DNA"/>
</dbReference>
<reference evidence="2" key="1">
    <citation type="submission" date="2016-01" db="EMBL/GenBank/DDBJ databases">
        <authorList>
            <person name="Mitreva M."/>
            <person name="Pepin K.H."/>
            <person name="Mihindukulasuriya K.A."/>
            <person name="Fulton R."/>
            <person name="Fronick C."/>
            <person name="O'Laughlin M."/>
            <person name="Miner T."/>
            <person name="Herter B."/>
            <person name="Rosa B.A."/>
            <person name="Cordes M."/>
            <person name="Tomlinson C."/>
            <person name="Wollam A."/>
            <person name="Palsikar V.B."/>
            <person name="Mardis E.R."/>
            <person name="Wilson R.K."/>
        </authorList>
    </citation>
    <scope>NUCLEOTIDE SEQUENCE [LARGE SCALE GENOMIC DNA]</scope>
    <source>
        <strain evidence="2">MJR8151</strain>
    </source>
</reference>
<gene>
    <name evidence="1" type="ORF">HMPREF3200_01011</name>
</gene>
<proteinExistence type="predicted"/>
<dbReference type="Proteomes" id="UP000070383">
    <property type="component" value="Unassembled WGS sequence"/>
</dbReference>
<dbReference type="RefSeq" id="WP_060929400.1">
    <property type="nucleotide sequence ID" value="NZ_KQ955279.1"/>
</dbReference>
<accession>A0A133KEF8</accession>
<evidence type="ECO:0000313" key="1">
    <source>
        <dbReference type="EMBL" id="KWZ77962.1"/>
    </source>
</evidence>
<name>A0A133KEF8_9FIRM</name>